<reference evidence="2 3" key="1">
    <citation type="submission" date="2019-06" db="EMBL/GenBank/DDBJ databases">
        <title>Sequencing the genomes of 1000 actinobacteria strains.</title>
        <authorList>
            <person name="Klenk H.-P."/>
        </authorList>
    </citation>
    <scope>NUCLEOTIDE SEQUENCE [LARGE SCALE GENOMIC DNA]</scope>
    <source>
        <strain evidence="2 3">DSM 19560</strain>
    </source>
</reference>
<dbReference type="Proteomes" id="UP000318297">
    <property type="component" value="Unassembled WGS sequence"/>
</dbReference>
<feature type="transmembrane region" description="Helical" evidence="1">
    <location>
        <begin position="55"/>
        <end position="73"/>
    </location>
</feature>
<dbReference type="OrthoDB" id="9975592at2"/>
<gene>
    <name evidence="2" type="ORF">BKA23_1437</name>
</gene>
<accession>A0A561EAI5</accession>
<keyword evidence="1" id="KW-0812">Transmembrane</keyword>
<keyword evidence="1" id="KW-0472">Membrane</keyword>
<sequence>MVHDENEPKAVPSSDLNARQEVLTWAVIDVAALLVMLLIAFIFRPEHGWIPGPVWLTGPLVGWVVGNVVGWFLPRMASVPSLAIAGAALVLVVLCAIVLRGSAFAFGQALAGCFIGLAGGVLVGRSWKVHHEAHIAH</sequence>
<keyword evidence="3" id="KW-1185">Reference proteome</keyword>
<feature type="transmembrane region" description="Helical" evidence="1">
    <location>
        <begin position="22"/>
        <end position="43"/>
    </location>
</feature>
<evidence type="ECO:0000313" key="3">
    <source>
        <dbReference type="Proteomes" id="UP000318297"/>
    </source>
</evidence>
<dbReference type="RefSeq" id="WP_145226745.1">
    <property type="nucleotide sequence ID" value="NZ_VIVQ01000001.1"/>
</dbReference>
<evidence type="ECO:0000313" key="2">
    <source>
        <dbReference type="EMBL" id="TWE12622.1"/>
    </source>
</evidence>
<dbReference type="EMBL" id="VIVQ01000001">
    <property type="protein sequence ID" value="TWE12622.1"/>
    <property type="molecule type" value="Genomic_DNA"/>
</dbReference>
<name>A0A561EAI5_9MICO</name>
<feature type="transmembrane region" description="Helical" evidence="1">
    <location>
        <begin position="80"/>
        <end position="99"/>
    </location>
</feature>
<dbReference type="AlphaFoldDB" id="A0A561EAI5"/>
<proteinExistence type="predicted"/>
<comment type="caution">
    <text evidence="2">The sequence shown here is derived from an EMBL/GenBank/DDBJ whole genome shotgun (WGS) entry which is preliminary data.</text>
</comment>
<organism evidence="2 3">
    <name type="scientific">Rudaeicoccus suwonensis</name>
    <dbReference type="NCBI Taxonomy" id="657409"/>
    <lineage>
        <taxon>Bacteria</taxon>
        <taxon>Bacillati</taxon>
        <taxon>Actinomycetota</taxon>
        <taxon>Actinomycetes</taxon>
        <taxon>Micrococcales</taxon>
        <taxon>Dermacoccaceae</taxon>
        <taxon>Rudaeicoccus</taxon>
    </lineage>
</organism>
<evidence type="ECO:0000256" key="1">
    <source>
        <dbReference type="SAM" id="Phobius"/>
    </source>
</evidence>
<keyword evidence="1" id="KW-1133">Transmembrane helix</keyword>
<protein>
    <submittedName>
        <fullName evidence="2">Uncharacterized protein</fullName>
    </submittedName>
</protein>
<feature type="transmembrane region" description="Helical" evidence="1">
    <location>
        <begin position="105"/>
        <end position="124"/>
    </location>
</feature>